<name>A0A1V1NYK5_9BACT</name>
<evidence type="ECO:0000313" key="1">
    <source>
        <dbReference type="EMBL" id="ETR67687.1"/>
    </source>
</evidence>
<dbReference type="Gene3D" id="2.60.40.10">
    <property type="entry name" value="Immunoglobulins"/>
    <property type="match status" value="2"/>
</dbReference>
<evidence type="ECO:0000313" key="2">
    <source>
        <dbReference type="Proteomes" id="UP000189670"/>
    </source>
</evidence>
<feature type="non-terminal residue" evidence="1">
    <location>
        <position position="470"/>
    </location>
</feature>
<comment type="caution">
    <text evidence="1">The sequence shown here is derived from an EMBL/GenBank/DDBJ whole genome shotgun (WGS) entry which is preliminary data.</text>
</comment>
<organism evidence="1 2">
    <name type="scientific">Candidatus Magnetoglobus multicellularis str. Araruama</name>
    <dbReference type="NCBI Taxonomy" id="890399"/>
    <lineage>
        <taxon>Bacteria</taxon>
        <taxon>Pseudomonadati</taxon>
        <taxon>Thermodesulfobacteriota</taxon>
        <taxon>Desulfobacteria</taxon>
        <taxon>Desulfobacterales</taxon>
        <taxon>Desulfobacteraceae</taxon>
        <taxon>Candidatus Magnetoglobus</taxon>
    </lineage>
</organism>
<proteinExistence type="predicted"/>
<dbReference type="InterPro" id="IPR013783">
    <property type="entry name" value="Ig-like_fold"/>
</dbReference>
<protein>
    <recommendedName>
        <fullName evidence="3">Bacterial repeat domain-containing protein</fullName>
    </recommendedName>
</protein>
<reference evidence="2" key="1">
    <citation type="submission" date="2012-11" db="EMBL/GenBank/DDBJ databases">
        <authorList>
            <person name="Lucero-Rivera Y.E."/>
            <person name="Tovar-Ramirez D."/>
        </authorList>
    </citation>
    <scope>NUCLEOTIDE SEQUENCE [LARGE SCALE GENOMIC DNA]</scope>
    <source>
        <strain evidence="2">Araruama</strain>
    </source>
</reference>
<dbReference type="AlphaFoldDB" id="A0A1V1NYK5"/>
<sequence>MWRHGQFEEGVKKARCIANNVTGNSYVDSDLFTGKTYYYWIVAKNDVSWSDIENDNSWTQGVARMIEPQDVVYTYCGLPPNNPWKKPWVEIRAPLMCGATDWVVNPVIKSRKGVKSLESLPDFCGTDVCENGNCLYVDCSAPYGQDQEYTVAYKNDFIAEGPSISIDCKTCVPDPIITRVTKGELIETVRIEWSFDYNRTNIEFDIMKSDTNNPSADDWNYVDTTSLTFFEDSTLSSGYYCVKVKGVGHCPSVATNNEFGYPESCELSLLPQSQTLPLAASTGSFVLDSQENSKCRWEVRPDNTCPWISSVQPESGTGRQTINYSVSEVSDAQDGFIYILDKNDATVQTFTIHRSAQISLQVNGVGEGQVAVNSTNKNLPYHEVFTPPKEICLKAIPANNWEFDKWLWNNNIVSDEEFCFNISEITTIDCYFKPEQVALNISGNGSVRLNSTETVTLPYSGNQDKGKTIH</sequence>
<gene>
    <name evidence="1" type="ORF">OMM_11327</name>
</gene>
<dbReference type="Proteomes" id="UP000189670">
    <property type="component" value="Unassembled WGS sequence"/>
</dbReference>
<evidence type="ECO:0008006" key="3">
    <source>
        <dbReference type="Google" id="ProtNLM"/>
    </source>
</evidence>
<dbReference type="EMBL" id="ATBP01001260">
    <property type="protein sequence ID" value="ETR67687.1"/>
    <property type="molecule type" value="Genomic_DNA"/>
</dbReference>
<accession>A0A1V1NYK5</accession>